<dbReference type="AlphaFoldDB" id="A0A7J5ASF5"/>
<proteinExistence type="inferred from homology"/>
<organism evidence="4 5">
    <name type="scientific">Tenacibaculum aiptasiae</name>
    <dbReference type="NCBI Taxonomy" id="426481"/>
    <lineage>
        <taxon>Bacteria</taxon>
        <taxon>Pseudomonadati</taxon>
        <taxon>Bacteroidota</taxon>
        <taxon>Flavobacteriia</taxon>
        <taxon>Flavobacteriales</taxon>
        <taxon>Flavobacteriaceae</taxon>
        <taxon>Tenacibaculum</taxon>
    </lineage>
</organism>
<comment type="caution">
    <text evidence="4">The sequence shown here is derived from an EMBL/GenBank/DDBJ whole genome shotgun (WGS) entry which is preliminary data.</text>
</comment>
<feature type="domain" description="DUF1731" evidence="3">
    <location>
        <begin position="247"/>
        <end position="292"/>
    </location>
</feature>
<evidence type="ECO:0000313" key="5">
    <source>
        <dbReference type="Proteomes" id="UP000467305"/>
    </source>
</evidence>
<accession>A0A7J5ASF5</accession>
<dbReference type="PANTHER" id="PTHR11092">
    <property type="entry name" value="SUGAR NUCLEOTIDE EPIMERASE RELATED"/>
    <property type="match status" value="1"/>
</dbReference>
<dbReference type="NCBIfam" id="TIGR01777">
    <property type="entry name" value="yfcH"/>
    <property type="match status" value="1"/>
</dbReference>
<gene>
    <name evidence="4" type="ORF">F7018_06105</name>
</gene>
<sequence>MDKILITGGTGLIGGHLQAILKENNFEVNILSRNPTKKNEFYWNISENHIDEKAFEGVTHIIHLAGAGIADKRWTNKRKKELIDSRVQSANLLFKKVKEYEVPLKGFISSSGIGYYGAITSDKIFNEEDTPNNDFISSICVKWEKAARQFEQLEIPITILRTGVVLTRKRGALHKMNTPIFLSALGTGKQYLPWIHVTDLCHLYLEAINNHNFNGIFNAVAPEHQTNEKFMKALGKALKKPVFPMNAPSFILKTALGEMAYILLNGSRVSYQKTAKFYNFKFSNLESALNNIYNNEQ</sequence>
<name>A0A7J5ASF5_9FLAO</name>
<evidence type="ECO:0000256" key="1">
    <source>
        <dbReference type="ARBA" id="ARBA00009353"/>
    </source>
</evidence>
<dbReference type="Pfam" id="PF08338">
    <property type="entry name" value="DUF1731"/>
    <property type="match status" value="1"/>
</dbReference>
<feature type="domain" description="NAD-dependent epimerase/dehydratase" evidence="2">
    <location>
        <begin position="4"/>
        <end position="217"/>
    </location>
</feature>
<dbReference type="PANTHER" id="PTHR11092:SF0">
    <property type="entry name" value="EPIMERASE FAMILY PROTEIN SDR39U1"/>
    <property type="match status" value="1"/>
</dbReference>
<dbReference type="Proteomes" id="UP000467305">
    <property type="component" value="Unassembled WGS sequence"/>
</dbReference>
<dbReference type="SUPFAM" id="SSF51735">
    <property type="entry name" value="NAD(P)-binding Rossmann-fold domains"/>
    <property type="match status" value="1"/>
</dbReference>
<dbReference type="InterPro" id="IPR001509">
    <property type="entry name" value="Epimerase_deHydtase"/>
</dbReference>
<evidence type="ECO:0000259" key="3">
    <source>
        <dbReference type="Pfam" id="PF08338"/>
    </source>
</evidence>
<dbReference type="InterPro" id="IPR010099">
    <property type="entry name" value="SDR39U1"/>
</dbReference>
<dbReference type="OrthoDB" id="9801773at2"/>
<evidence type="ECO:0000313" key="4">
    <source>
        <dbReference type="EMBL" id="KAB1159883.1"/>
    </source>
</evidence>
<reference evidence="4 5" key="1">
    <citation type="submission" date="2019-09" db="EMBL/GenBank/DDBJ databases">
        <authorList>
            <person name="Cao W.R."/>
        </authorList>
    </citation>
    <scope>NUCLEOTIDE SEQUENCE [LARGE SCALE GENOMIC DNA]</scope>
    <source>
        <strain evidence="5">a4</strain>
    </source>
</reference>
<keyword evidence="5" id="KW-1185">Reference proteome</keyword>
<dbReference type="RefSeq" id="WP_150899127.1">
    <property type="nucleotide sequence ID" value="NZ_WAAU01000008.1"/>
</dbReference>
<protein>
    <submittedName>
        <fullName evidence="4">TIGR01777 family protein</fullName>
    </submittedName>
</protein>
<dbReference type="Gene3D" id="3.40.50.720">
    <property type="entry name" value="NAD(P)-binding Rossmann-like Domain"/>
    <property type="match status" value="1"/>
</dbReference>
<evidence type="ECO:0000259" key="2">
    <source>
        <dbReference type="Pfam" id="PF01370"/>
    </source>
</evidence>
<dbReference type="InterPro" id="IPR013549">
    <property type="entry name" value="DUF1731"/>
</dbReference>
<dbReference type="EMBL" id="WAAU01000008">
    <property type="protein sequence ID" value="KAB1159883.1"/>
    <property type="molecule type" value="Genomic_DNA"/>
</dbReference>
<comment type="similarity">
    <text evidence="1">Belongs to the NAD(P)-dependent epimerase/dehydratase family. SDR39U1 subfamily.</text>
</comment>
<dbReference type="Pfam" id="PF01370">
    <property type="entry name" value="Epimerase"/>
    <property type="match status" value="1"/>
</dbReference>
<dbReference type="InterPro" id="IPR036291">
    <property type="entry name" value="NAD(P)-bd_dom_sf"/>
</dbReference>